<feature type="domain" description="KOW" evidence="4">
    <location>
        <begin position="498"/>
        <end position="525"/>
    </location>
</feature>
<dbReference type="EMBL" id="EQ974674">
    <property type="protein sequence ID" value="EEF28368.1"/>
    <property type="molecule type" value="Genomic_DNA"/>
</dbReference>
<feature type="compositionally biased region" description="Polar residues" evidence="3">
    <location>
        <begin position="1484"/>
        <end position="1496"/>
    </location>
</feature>
<organism evidence="5 6">
    <name type="scientific">Ricinus communis</name>
    <name type="common">Castor bean</name>
    <dbReference type="NCBI Taxonomy" id="3988"/>
    <lineage>
        <taxon>Eukaryota</taxon>
        <taxon>Viridiplantae</taxon>
        <taxon>Streptophyta</taxon>
        <taxon>Embryophyta</taxon>
        <taxon>Tracheophyta</taxon>
        <taxon>Spermatophyta</taxon>
        <taxon>Magnoliopsida</taxon>
        <taxon>eudicotyledons</taxon>
        <taxon>Gunneridae</taxon>
        <taxon>Pentapetalae</taxon>
        <taxon>rosids</taxon>
        <taxon>fabids</taxon>
        <taxon>Malpighiales</taxon>
        <taxon>Euphorbiaceae</taxon>
        <taxon>Acalyphoideae</taxon>
        <taxon>Acalypheae</taxon>
        <taxon>Ricinus</taxon>
    </lineage>
</organism>
<dbReference type="CDD" id="cd06084">
    <property type="entry name" value="KOW_Spt5_4"/>
    <property type="match status" value="1"/>
</dbReference>
<dbReference type="STRING" id="3988.B9T6Z6"/>
<feature type="domain" description="KOW" evidence="4">
    <location>
        <begin position="604"/>
        <end position="631"/>
    </location>
</feature>
<dbReference type="InterPro" id="IPR057936">
    <property type="entry name" value="KOWx_Spt5"/>
</dbReference>
<feature type="compositionally biased region" description="Polar residues" evidence="3">
    <location>
        <begin position="1057"/>
        <end position="1087"/>
    </location>
</feature>
<feature type="compositionally biased region" description="Gly residues" evidence="3">
    <location>
        <begin position="1231"/>
        <end position="1244"/>
    </location>
</feature>
<feature type="compositionally biased region" description="Polar residues" evidence="3">
    <location>
        <begin position="658"/>
        <end position="672"/>
    </location>
</feature>
<feature type="region of interest" description="Disordered" evidence="3">
    <location>
        <begin position="655"/>
        <end position="1547"/>
    </location>
</feature>
<evidence type="ECO:0000313" key="6">
    <source>
        <dbReference type="Proteomes" id="UP000008311"/>
    </source>
</evidence>
<dbReference type="Proteomes" id="UP000008311">
    <property type="component" value="Unassembled WGS sequence"/>
</dbReference>
<dbReference type="PANTHER" id="PTHR11125">
    <property type="entry name" value="SUPPRESSOR OF TY 5"/>
    <property type="match status" value="1"/>
</dbReference>
<feature type="compositionally biased region" description="Polar residues" evidence="3">
    <location>
        <begin position="770"/>
        <end position="792"/>
    </location>
</feature>
<protein>
    <submittedName>
        <fullName evidence="5">Suppressor of ty, putative</fullName>
    </submittedName>
</protein>
<evidence type="ECO:0000259" key="4">
    <source>
        <dbReference type="SMART" id="SM00739"/>
    </source>
</evidence>
<dbReference type="CDD" id="cd06081">
    <property type="entry name" value="KOW_Spt5_1"/>
    <property type="match status" value="1"/>
</dbReference>
<dbReference type="InParanoid" id="B9T6Z6"/>
<dbReference type="PANTHER" id="PTHR11125:SF8">
    <property type="entry name" value="PROTEIN RNA-DIRECTED DNA METHYLATION 3"/>
    <property type="match status" value="1"/>
</dbReference>
<feature type="compositionally biased region" description="Gly residues" evidence="3">
    <location>
        <begin position="1259"/>
        <end position="1298"/>
    </location>
</feature>
<feature type="region of interest" description="Disordered" evidence="3">
    <location>
        <begin position="564"/>
        <end position="593"/>
    </location>
</feature>
<feature type="compositionally biased region" description="Basic and acidic residues" evidence="3">
    <location>
        <begin position="1245"/>
        <end position="1258"/>
    </location>
</feature>
<dbReference type="GO" id="GO:0003729">
    <property type="term" value="F:mRNA binding"/>
    <property type="evidence" value="ECO:0000318"/>
    <property type="project" value="GO_Central"/>
</dbReference>
<keyword evidence="6" id="KW-1185">Reference proteome</keyword>
<feature type="compositionally biased region" description="Polar residues" evidence="3">
    <location>
        <begin position="904"/>
        <end position="915"/>
    </location>
</feature>
<evidence type="ECO:0000256" key="2">
    <source>
        <dbReference type="ARBA" id="ARBA00023242"/>
    </source>
</evidence>
<dbReference type="InterPro" id="IPR039659">
    <property type="entry name" value="SPT5"/>
</dbReference>
<feature type="compositionally biased region" description="Gly residues" evidence="3">
    <location>
        <begin position="1304"/>
        <end position="1318"/>
    </location>
</feature>
<dbReference type="InterPro" id="IPR039385">
    <property type="entry name" value="NGN_Euk"/>
</dbReference>
<feature type="compositionally biased region" description="Basic residues" evidence="3">
    <location>
        <begin position="16"/>
        <end position="42"/>
    </location>
</feature>
<keyword evidence="2" id="KW-0539">Nucleus</keyword>
<feature type="compositionally biased region" description="Polar residues" evidence="3">
    <location>
        <begin position="814"/>
        <end position="845"/>
    </location>
</feature>
<dbReference type="GO" id="GO:0006368">
    <property type="term" value="P:transcription elongation by RNA polymerase II"/>
    <property type="evidence" value="ECO:0000318"/>
    <property type="project" value="GO_Central"/>
</dbReference>
<name>B9T6Z6_RICCO</name>
<feature type="compositionally biased region" description="Low complexity" evidence="3">
    <location>
        <begin position="564"/>
        <end position="584"/>
    </location>
</feature>
<feature type="compositionally biased region" description="Polar residues" evidence="3">
    <location>
        <begin position="1370"/>
        <end position="1399"/>
    </location>
</feature>
<feature type="compositionally biased region" description="Basic and acidic residues" evidence="3">
    <location>
        <begin position="793"/>
        <end position="804"/>
    </location>
</feature>
<dbReference type="InterPro" id="IPR041977">
    <property type="entry name" value="KOW_Spt5_4"/>
</dbReference>
<dbReference type="Pfam" id="PF23037">
    <property type="entry name" value="KOWx_SPT5"/>
    <property type="match status" value="1"/>
</dbReference>
<feature type="compositionally biased region" description="Basic and acidic residues" evidence="3">
    <location>
        <begin position="1110"/>
        <end position="1128"/>
    </location>
</feature>
<dbReference type="InterPro" id="IPR005824">
    <property type="entry name" value="KOW"/>
</dbReference>
<dbReference type="Pfam" id="PF23042">
    <property type="entry name" value="KOW1_SPT5"/>
    <property type="match status" value="1"/>
</dbReference>
<feature type="compositionally biased region" description="Gly residues" evidence="3">
    <location>
        <begin position="1465"/>
        <end position="1482"/>
    </location>
</feature>
<dbReference type="SMART" id="SM00739">
    <property type="entry name" value="KOW"/>
    <property type="match status" value="3"/>
</dbReference>
<dbReference type="Pfam" id="PF03439">
    <property type="entry name" value="Spt5-NGN"/>
    <property type="match status" value="1"/>
</dbReference>
<dbReference type="Gene3D" id="3.30.70.940">
    <property type="entry name" value="NusG, N-terminal domain"/>
    <property type="match status" value="1"/>
</dbReference>
<feature type="region of interest" description="Disordered" evidence="3">
    <location>
        <begin position="1"/>
        <end position="99"/>
    </location>
</feature>
<dbReference type="FunFam" id="3.30.70.940:FF:000010">
    <property type="entry name" value="Protein RNA-directed DNA methylation 3"/>
    <property type="match status" value="1"/>
</dbReference>
<evidence type="ECO:0000256" key="3">
    <source>
        <dbReference type="SAM" id="MobiDB-lite"/>
    </source>
</evidence>
<dbReference type="FunFam" id="2.30.30.30:FF:000053">
    <property type="entry name" value="Protein RNA-directed DNA methylation 3"/>
    <property type="match status" value="1"/>
</dbReference>
<feature type="compositionally biased region" description="Polar residues" evidence="3">
    <location>
        <begin position="1210"/>
        <end position="1222"/>
    </location>
</feature>
<feature type="compositionally biased region" description="Polar residues" evidence="3">
    <location>
        <begin position="1436"/>
        <end position="1446"/>
    </location>
</feature>
<dbReference type="GO" id="GO:0006357">
    <property type="term" value="P:regulation of transcription by RNA polymerase II"/>
    <property type="evidence" value="ECO:0007669"/>
    <property type="project" value="InterPro"/>
</dbReference>
<sequence length="1547" mass="166304">MPPKTLFTFTRDTRSKNQKPRLLHFQRHKQAHSSHCHRKMSAKGKEVATGSKRKHSDGDGSGGGRKRNNRAVLRFFEDSADLDEDEEESDFSDLEEEEPDIELKLKKEPAKTPNIPFVPKEEVMYEEEFDKMMEERYRDGSTFVRYAEDVYEAKTVERDSILTSSRDPIVWKVKCMVGRERHSAFCLMQKFVDLKSLGTKLQIISAFSVDHVKGFVFIEADKQCDINEACKGLCSIYSTRVAPIPKNEVSHVLSVRSKSNAVREGMWARVKSGKYKGDLAQIVTVNDARKRATVKLIPRIDLQALAQKFGGGVSMKNAATPAPRLISSSELEEFRPLVQHRRDRDTGLFVEVLDGLMLKDGYLYKRVSVDSLSCWGVVPSEEELLKFQPSENTESDNTEWLKQLYGSPKKKRIIGIDKGGEKGESSSGSGIQHSFELYDLVCFSRKDFGVIIGMEKDDYYKILKEGPEAPVVVTVARNDIKKGPSDMRFTALDHRTKIISVNDMVKVVEGPLKDRQGTVKQIYRGIIFMHDQNETENGGYFCSKAQLCEKIKLSFDVCNEKGGESSSFSFEDIPSSPKSPLSPKRPWQTKDNNWDFNRGEKDGMFSIGQTLRIRVGPLKGYLCRVLAIRYSDVTVKVDSKHKIFTVKCEHLSEIRGKSSATPLSEDPGSSSFKPFDLLGTEGGSKGWTDGAGTSADGDRWNAGGITAESEDGWNKTSTNIESSGGTSGGWGKAADSSKDSGDGWGQAKLDPGNSTLDAAAAWNKEKNVAENPTSSWGDVATAKNQQDSWTSKDTVESRSWEKSKSFTAGEDNLSKSTGWNQQKSQNKWDTWRSTAEAQNKNTVQGDSWGKAKDSSVGGKVDWKSSTATAEKPTKSWGNEGGSWAQESKSTDEASDWMNGKVDGANQTANWSNQKNQSEDAAGWTTGGSGSQSQTDNWNKPKSSGADGGSSWGKQGKPETFDADGGSSWNKKGESSLEKQEGGSSWGKQGGASSWGKQEGGSSWSKQDGGSFNKVDRCQDSGGWNKSFDGGRGSDGRRGRGGGRGGRDQYGRGRSFGAGQSSDWNRGEGNNWTGDGTSKSPPAWSNDQAGGWGKKPNTSWGDNGPGWNKSHGADAKIGESKSHDSEWGKKGNWNSASGDSGGNAGSSWGKKSNWNSGSNNGDGNQDSGWGNKSSLNLESGDANQSSGWGKKSNWNSSSGDGQGSSGWGKKNSWNQDSFTASGEDQSEVSGDRAGGGSWRGGFRGRGGSDRGGFRGRGERGGFGGRNGSERGGYGGRGRSDRGGFGGRGRSDRGGFGGRGGSDRGSFGGRGRSDRGGFGGRGRRDNSSDWNNNDSGEDKAFDWKNGANNSGGWKTSGGGSWKQGGDDKGQFESWNSGSGATGNQPGGWSSLGSGWNQSAKTGGSEAGGWNKGGDSNSEAAGKAGNNWNSDSSGGGRRTSWNQSSQEGRVSNDVGDGWKKEQDSNAQGQGGGWGSQGGWSKGAGSGNTDTSGDQVKIWNSSSGGQSSGWSQSKEAKEGTNAGGEPTDPWGKASASNWGNKGDGGSSKGGW</sequence>
<dbReference type="GO" id="GO:0032044">
    <property type="term" value="C:DSIF complex"/>
    <property type="evidence" value="ECO:0000318"/>
    <property type="project" value="GO_Central"/>
</dbReference>
<feature type="compositionally biased region" description="Low complexity" evidence="3">
    <location>
        <begin position="1144"/>
        <end position="1170"/>
    </location>
</feature>
<dbReference type="CDD" id="cd09888">
    <property type="entry name" value="NGN_Euk"/>
    <property type="match status" value="1"/>
</dbReference>
<accession>B9T6Z6</accession>
<comment type="subcellular location">
    <subcellularLocation>
        <location evidence="1">Nucleus</location>
    </subcellularLocation>
</comment>
<dbReference type="InterPro" id="IPR005100">
    <property type="entry name" value="NGN-domain"/>
</dbReference>
<proteinExistence type="predicted"/>
<feature type="compositionally biased region" description="Gly residues" evidence="3">
    <location>
        <begin position="1537"/>
        <end position="1547"/>
    </location>
</feature>
<dbReference type="FunCoup" id="B9T6Z6">
    <property type="interactions" value="864"/>
</dbReference>
<dbReference type="GO" id="GO:0032784">
    <property type="term" value="P:regulation of DNA-templated transcription elongation"/>
    <property type="evidence" value="ECO:0007669"/>
    <property type="project" value="InterPro"/>
</dbReference>
<feature type="domain" description="KOW" evidence="4">
    <location>
        <begin position="261"/>
        <end position="288"/>
    </location>
</feature>
<feature type="compositionally biased region" description="Acidic residues" evidence="3">
    <location>
        <begin position="78"/>
        <end position="99"/>
    </location>
</feature>
<dbReference type="Pfam" id="PF23291">
    <property type="entry name" value="KOW4_SPT5"/>
    <property type="match status" value="1"/>
</dbReference>
<feature type="compositionally biased region" description="Low complexity" evidence="3">
    <location>
        <begin position="1497"/>
        <end position="1509"/>
    </location>
</feature>
<dbReference type="eggNOG" id="KOG1999">
    <property type="taxonomic scope" value="Eukaryota"/>
</dbReference>
<dbReference type="InterPro" id="IPR041973">
    <property type="entry name" value="KOW_Spt5_1"/>
</dbReference>
<gene>
    <name evidence="5" type="ORF">RCOM_1010880</name>
</gene>
<feature type="compositionally biased region" description="Polar residues" evidence="3">
    <location>
        <begin position="714"/>
        <end position="724"/>
    </location>
</feature>
<dbReference type="InterPro" id="IPR036735">
    <property type="entry name" value="NGN_dom_sf"/>
</dbReference>
<dbReference type="Gene3D" id="2.30.30.30">
    <property type="match status" value="2"/>
</dbReference>
<feature type="compositionally biased region" description="Polar residues" evidence="3">
    <location>
        <begin position="990"/>
        <end position="1009"/>
    </location>
</feature>
<dbReference type="InterPro" id="IPR014722">
    <property type="entry name" value="Rib_uL2_dom2"/>
</dbReference>
<feature type="compositionally biased region" description="Polar residues" evidence="3">
    <location>
        <begin position="1171"/>
        <end position="1186"/>
    </location>
</feature>
<feature type="compositionally biased region" description="Basic and acidic residues" evidence="3">
    <location>
        <begin position="970"/>
        <end position="980"/>
    </location>
</feature>
<evidence type="ECO:0000256" key="1">
    <source>
        <dbReference type="ARBA" id="ARBA00004123"/>
    </source>
</evidence>
<evidence type="ECO:0000313" key="5">
    <source>
        <dbReference type="EMBL" id="EEF28368.1"/>
    </source>
</evidence>
<reference evidence="6" key="1">
    <citation type="journal article" date="2010" name="Nat. Biotechnol.">
        <title>Draft genome sequence of the oilseed species Ricinus communis.</title>
        <authorList>
            <person name="Chan A.P."/>
            <person name="Crabtree J."/>
            <person name="Zhao Q."/>
            <person name="Lorenzi H."/>
            <person name="Orvis J."/>
            <person name="Puiu D."/>
            <person name="Melake-Berhan A."/>
            <person name="Jones K.M."/>
            <person name="Redman J."/>
            <person name="Chen G."/>
            <person name="Cahoon E.B."/>
            <person name="Gedil M."/>
            <person name="Stanke M."/>
            <person name="Haas B.J."/>
            <person name="Wortman J.R."/>
            <person name="Fraser-Liggett C.M."/>
            <person name="Ravel J."/>
            <person name="Rabinowicz P.D."/>
        </authorList>
    </citation>
    <scope>NUCLEOTIDE SEQUENCE [LARGE SCALE GENOMIC DNA]</scope>
    <source>
        <strain evidence="6">cv. Hale</strain>
    </source>
</reference>